<reference evidence="2" key="1">
    <citation type="submission" date="2021-06" db="EMBL/GenBank/DDBJ databases">
        <title>Bradyrhizobium sp. S2-20-1 Genome sequencing.</title>
        <authorList>
            <person name="Jin L."/>
        </authorList>
    </citation>
    <scope>NUCLEOTIDE SEQUENCE</scope>
    <source>
        <strain evidence="2">S2-20-1</strain>
    </source>
</reference>
<keyword evidence="1" id="KW-0472">Membrane</keyword>
<feature type="transmembrane region" description="Helical" evidence="1">
    <location>
        <begin position="120"/>
        <end position="141"/>
    </location>
</feature>
<dbReference type="EMBL" id="CP076134">
    <property type="protein sequence ID" value="QWG15101.1"/>
    <property type="molecule type" value="Genomic_DNA"/>
</dbReference>
<keyword evidence="1" id="KW-1133">Transmembrane helix</keyword>
<keyword evidence="1" id="KW-0812">Transmembrane</keyword>
<name>A0A975NIE6_9BRAD</name>
<dbReference type="PANTHER" id="PTHR39419">
    <property type="entry name" value="SLL0814 PROTEIN"/>
    <property type="match status" value="1"/>
</dbReference>
<feature type="transmembrane region" description="Helical" evidence="1">
    <location>
        <begin position="276"/>
        <end position="296"/>
    </location>
</feature>
<proteinExistence type="predicted"/>
<dbReference type="Pfam" id="PF04240">
    <property type="entry name" value="Caroten_synth"/>
    <property type="match status" value="1"/>
</dbReference>
<dbReference type="PANTHER" id="PTHR39419:SF1">
    <property type="entry name" value="SLL0814 PROTEIN"/>
    <property type="match status" value="1"/>
</dbReference>
<feature type="transmembrane region" description="Helical" evidence="1">
    <location>
        <begin position="25"/>
        <end position="43"/>
    </location>
</feature>
<protein>
    <submittedName>
        <fullName evidence="2">Carotenoid biosynthesis protein</fullName>
    </submittedName>
</protein>
<feature type="transmembrane region" description="Helical" evidence="1">
    <location>
        <begin position="77"/>
        <end position="100"/>
    </location>
</feature>
<feature type="transmembrane region" description="Helical" evidence="1">
    <location>
        <begin position="230"/>
        <end position="253"/>
    </location>
</feature>
<dbReference type="InterPro" id="IPR007354">
    <property type="entry name" value="CruF-like"/>
</dbReference>
<dbReference type="RefSeq" id="WP_215623667.1">
    <property type="nucleotide sequence ID" value="NZ_CP076134.1"/>
</dbReference>
<feature type="transmembrane region" description="Helical" evidence="1">
    <location>
        <begin position="49"/>
        <end position="70"/>
    </location>
</feature>
<evidence type="ECO:0000313" key="2">
    <source>
        <dbReference type="EMBL" id="QWG15101.1"/>
    </source>
</evidence>
<accession>A0A975NIE6</accession>
<gene>
    <name evidence="2" type="ORF">KMZ29_10805</name>
</gene>
<feature type="transmembrane region" description="Helical" evidence="1">
    <location>
        <begin position="198"/>
        <end position="218"/>
    </location>
</feature>
<evidence type="ECO:0000313" key="3">
    <source>
        <dbReference type="Proteomes" id="UP000680839"/>
    </source>
</evidence>
<feature type="transmembrane region" description="Helical" evidence="1">
    <location>
        <begin position="153"/>
        <end position="170"/>
    </location>
</feature>
<dbReference type="AlphaFoldDB" id="A0A975NIE6"/>
<dbReference type="Proteomes" id="UP000680839">
    <property type="component" value="Chromosome"/>
</dbReference>
<sequence>MIEPELAVPALETTKLDGKGRFPKLAIAEWLALAIYLVLVIGFAWNPTPLAQCLAAIGIAGACAHAAFFYGWKDAAALLAICVVTAFTMENLGVTTGIPFGRYHFEVGADLTHVGAVPIIVGPLWFGMGYFSWIIAAALLGGADLRLNRKFEIIALPIVAAFVMAQWDVVMDPPEATISRAWIWHDGGAHFGVPLSNYLGWLLTAWLFYQAFAIYLSRRIVSVPTIGRRRALTLVAILFYLSAGLTHVTPWLIGQSGEVVDATNHIWRVQDLRESAVVTMLFTMFFTSMLTALRLATDNLHTRIDRG</sequence>
<organism evidence="2 3">
    <name type="scientific">Bradyrhizobium sediminis</name>
    <dbReference type="NCBI Taxonomy" id="2840469"/>
    <lineage>
        <taxon>Bacteria</taxon>
        <taxon>Pseudomonadati</taxon>
        <taxon>Pseudomonadota</taxon>
        <taxon>Alphaproteobacteria</taxon>
        <taxon>Hyphomicrobiales</taxon>
        <taxon>Nitrobacteraceae</taxon>
        <taxon>Bradyrhizobium</taxon>
    </lineage>
</organism>
<evidence type="ECO:0000256" key="1">
    <source>
        <dbReference type="SAM" id="Phobius"/>
    </source>
</evidence>